<feature type="site" description="Histone H3K4me3 binding" evidence="8">
    <location>
        <position position="226"/>
    </location>
</feature>
<feature type="binding site" evidence="9">
    <location>
        <position position="240"/>
    </location>
    <ligand>
        <name>Zn(2+)</name>
        <dbReference type="ChEBI" id="CHEBI:29105"/>
        <label>2</label>
    </ligand>
</feature>
<feature type="binding site" evidence="9">
    <location>
        <position position="267"/>
    </location>
    <ligand>
        <name>Zn(2+)</name>
        <dbReference type="ChEBI" id="CHEBI:29105"/>
        <label>2</label>
    </ligand>
</feature>
<reference evidence="14" key="1">
    <citation type="submission" date="2022-02" db="EMBL/GenBank/DDBJ databases">
        <authorList>
            <person name="King R."/>
        </authorList>
    </citation>
    <scope>NUCLEOTIDE SEQUENCE</scope>
</reference>
<feature type="binding site" evidence="9">
    <location>
        <position position="229"/>
    </location>
    <ligand>
        <name>Zn(2+)</name>
        <dbReference type="ChEBI" id="CHEBI:29105"/>
        <label>1</label>
    </ligand>
</feature>
<comment type="subunit">
    <text evidence="11">Component of an histone acetyltransferase complex. Interacts with H3K4me3 and to a lesser extent with H3K4me2.</text>
</comment>
<evidence type="ECO:0000256" key="11">
    <source>
        <dbReference type="RuleBase" id="RU361213"/>
    </source>
</evidence>
<feature type="binding site" evidence="9">
    <location>
        <position position="270"/>
    </location>
    <ligand>
        <name>Zn(2+)</name>
        <dbReference type="ChEBI" id="CHEBI:29105"/>
        <label>2</label>
    </ligand>
</feature>
<dbReference type="Pfam" id="PF12998">
    <property type="entry name" value="ING"/>
    <property type="match status" value="1"/>
</dbReference>
<feature type="compositionally biased region" description="Basic and acidic residues" evidence="12">
    <location>
        <begin position="120"/>
        <end position="136"/>
    </location>
</feature>
<dbReference type="GO" id="GO:0006325">
    <property type="term" value="P:chromatin organization"/>
    <property type="evidence" value="ECO:0007669"/>
    <property type="project" value="UniProtKB-KW"/>
</dbReference>
<dbReference type="GO" id="GO:0008270">
    <property type="term" value="F:zinc ion binding"/>
    <property type="evidence" value="ECO:0007669"/>
    <property type="project" value="UniProtKB-KW"/>
</dbReference>
<comment type="subcellular location">
    <subcellularLocation>
        <location evidence="1 11">Nucleus</location>
    </subcellularLocation>
</comment>
<evidence type="ECO:0000256" key="9">
    <source>
        <dbReference type="PIRSR" id="PIRSR628651-51"/>
    </source>
</evidence>
<dbReference type="EMBL" id="OU899035">
    <property type="protein sequence ID" value="CAH1725657.1"/>
    <property type="molecule type" value="Genomic_DNA"/>
</dbReference>
<evidence type="ECO:0000256" key="1">
    <source>
        <dbReference type="ARBA" id="ARBA00004123"/>
    </source>
</evidence>
<dbReference type="InterPro" id="IPR019786">
    <property type="entry name" value="Zinc_finger_PHD-type_CS"/>
</dbReference>
<comment type="similarity">
    <text evidence="2 11">Belongs to the ING family.</text>
</comment>
<dbReference type="AlphaFoldDB" id="A0A9P0J1K0"/>
<dbReference type="GO" id="GO:0006355">
    <property type="term" value="P:regulation of DNA-templated transcription"/>
    <property type="evidence" value="ECO:0007669"/>
    <property type="project" value="TreeGrafter"/>
</dbReference>
<evidence type="ECO:0000256" key="3">
    <source>
        <dbReference type="ARBA" id="ARBA00022723"/>
    </source>
</evidence>
<proteinExistence type="inferred from homology"/>
<dbReference type="SMART" id="SM00249">
    <property type="entry name" value="PHD"/>
    <property type="match status" value="1"/>
</dbReference>
<feature type="domain" description="PHD-type" evidence="13">
    <location>
        <begin position="224"/>
        <end position="273"/>
    </location>
</feature>
<keyword evidence="7 11" id="KW-0539">Nucleus</keyword>
<feature type="binding site" evidence="9">
    <location>
        <position position="254"/>
    </location>
    <ligand>
        <name>Zn(2+)</name>
        <dbReference type="ChEBI" id="CHEBI:29105"/>
        <label>1</label>
    </ligand>
</feature>
<gene>
    <name evidence="14" type="ORF">APHIGO_LOCUS6696</name>
</gene>
<evidence type="ECO:0000256" key="4">
    <source>
        <dbReference type="ARBA" id="ARBA00022771"/>
    </source>
</evidence>
<dbReference type="PROSITE" id="PS01359">
    <property type="entry name" value="ZF_PHD_1"/>
    <property type="match status" value="1"/>
</dbReference>
<dbReference type="PANTHER" id="PTHR10333:SF42">
    <property type="entry name" value="INHIBITOR OF GROWTH PROTEIN 5"/>
    <property type="match status" value="1"/>
</dbReference>
<evidence type="ECO:0000256" key="2">
    <source>
        <dbReference type="ARBA" id="ARBA00010210"/>
    </source>
</evidence>
<evidence type="ECO:0000313" key="14">
    <source>
        <dbReference type="EMBL" id="CAH1725657.1"/>
    </source>
</evidence>
<reference evidence="14" key="2">
    <citation type="submission" date="2022-10" db="EMBL/GenBank/DDBJ databases">
        <authorList>
            <consortium name="ENA_rothamsted_submissions"/>
            <consortium name="culmorum"/>
            <person name="King R."/>
        </authorList>
    </citation>
    <scope>NUCLEOTIDE SEQUENCE</scope>
</reference>
<feature type="binding site" evidence="9">
    <location>
        <position position="251"/>
    </location>
    <ligand>
        <name>Zn(2+)</name>
        <dbReference type="ChEBI" id="CHEBI:29105"/>
        <label>1</label>
    </ligand>
</feature>
<feature type="site" description="Histone H3K4me3 binding" evidence="8">
    <location>
        <position position="249"/>
    </location>
</feature>
<dbReference type="PROSITE" id="PS50016">
    <property type="entry name" value="ZF_PHD_2"/>
    <property type="match status" value="1"/>
</dbReference>
<evidence type="ECO:0000259" key="13">
    <source>
        <dbReference type="PROSITE" id="PS50016"/>
    </source>
</evidence>
<dbReference type="SMART" id="SM01408">
    <property type="entry name" value="ING"/>
    <property type="match status" value="1"/>
</dbReference>
<dbReference type="Gene3D" id="6.10.140.1740">
    <property type="match status" value="1"/>
</dbReference>
<dbReference type="InterPro" id="IPR024610">
    <property type="entry name" value="ING_N_histone-binding"/>
</dbReference>
<keyword evidence="15" id="KW-1185">Reference proteome</keyword>
<feature type="binding site" evidence="9">
    <location>
        <position position="227"/>
    </location>
    <ligand>
        <name>Zn(2+)</name>
        <dbReference type="ChEBI" id="CHEBI:29105"/>
        <label>1</label>
    </ligand>
</feature>
<evidence type="ECO:0000256" key="12">
    <source>
        <dbReference type="SAM" id="MobiDB-lite"/>
    </source>
</evidence>
<keyword evidence="3 9" id="KW-0479">Metal-binding</keyword>
<comment type="domain">
    <text evidence="11">The PHD-type zinc finger mediates the binding to H3K4me3.</text>
</comment>
<dbReference type="InterPro" id="IPR011011">
    <property type="entry name" value="Znf_FYVE_PHD"/>
</dbReference>
<dbReference type="InterPro" id="IPR019787">
    <property type="entry name" value="Znf_PHD-finger"/>
</dbReference>
<dbReference type="InterPro" id="IPR001965">
    <property type="entry name" value="Znf_PHD"/>
</dbReference>
<protein>
    <recommendedName>
        <fullName evidence="11">Inhibitor of growth protein</fullName>
    </recommendedName>
</protein>
<evidence type="ECO:0000256" key="8">
    <source>
        <dbReference type="PIRSR" id="PIRSR628651-50"/>
    </source>
</evidence>
<evidence type="ECO:0000256" key="10">
    <source>
        <dbReference type="PROSITE-ProRule" id="PRU00146"/>
    </source>
</evidence>
<dbReference type="PANTHER" id="PTHR10333">
    <property type="entry name" value="INHIBITOR OF GROWTH PROTEIN"/>
    <property type="match status" value="1"/>
</dbReference>
<dbReference type="SUPFAM" id="SSF57903">
    <property type="entry name" value="FYVE/PHD zinc finger"/>
    <property type="match status" value="1"/>
</dbReference>
<keyword evidence="4 10" id="KW-0863">Zinc-finger</keyword>
<accession>A0A9P0J1K0</accession>
<comment type="function">
    <text evidence="11">Component of an histone acetyltransferase complex.</text>
</comment>
<evidence type="ECO:0000256" key="5">
    <source>
        <dbReference type="ARBA" id="ARBA00022833"/>
    </source>
</evidence>
<keyword evidence="5 9" id="KW-0862">Zinc</keyword>
<dbReference type="CDD" id="cd15586">
    <property type="entry name" value="PHD_ING4_5"/>
    <property type="match status" value="1"/>
</dbReference>
<feature type="site" description="Histone H3K4me3 binding" evidence="8">
    <location>
        <position position="241"/>
    </location>
</feature>
<feature type="site" description="Histone H3K4me3 binding" evidence="8">
    <location>
        <position position="237"/>
    </location>
</feature>
<dbReference type="InterPro" id="IPR013083">
    <property type="entry name" value="Znf_RING/FYVE/PHD"/>
</dbReference>
<name>A0A9P0J1K0_APHGO</name>
<organism evidence="14 15">
    <name type="scientific">Aphis gossypii</name>
    <name type="common">Cotton aphid</name>
    <dbReference type="NCBI Taxonomy" id="80765"/>
    <lineage>
        <taxon>Eukaryota</taxon>
        <taxon>Metazoa</taxon>
        <taxon>Ecdysozoa</taxon>
        <taxon>Arthropoda</taxon>
        <taxon>Hexapoda</taxon>
        <taxon>Insecta</taxon>
        <taxon>Pterygota</taxon>
        <taxon>Neoptera</taxon>
        <taxon>Paraneoptera</taxon>
        <taxon>Hemiptera</taxon>
        <taxon>Sternorrhyncha</taxon>
        <taxon>Aphidomorpha</taxon>
        <taxon>Aphidoidea</taxon>
        <taxon>Aphididae</taxon>
        <taxon>Aphidini</taxon>
        <taxon>Aphis</taxon>
        <taxon>Aphis</taxon>
    </lineage>
</organism>
<evidence type="ECO:0000256" key="6">
    <source>
        <dbReference type="ARBA" id="ARBA00022853"/>
    </source>
</evidence>
<evidence type="ECO:0000256" key="7">
    <source>
        <dbReference type="ARBA" id="ARBA00023242"/>
    </source>
</evidence>
<dbReference type="Gene3D" id="3.30.40.10">
    <property type="entry name" value="Zinc/RING finger domain, C3HC4 (zinc finger)"/>
    <property type="match status" value="1"/>
</dbReference>
<dbReference type="FunFam" id="3.30.40.10:FF:000016">
    <property type="entry name" value="Inhibitor of growth protein"/>
    <property type="match status" value="1"/>
</dbReference>
<dbReference type="Proteomes" id="UP001154329">
    <property type="component" value="Chromosome 2"/>
</dbReference>
<sequence length="277" mass="31570">MASAPYVDEYLDSLGNLPVELKRNFALMRELGGRSQEEMRYIDKLSNDFLSNIDIYHGSKKIEKMNKIQRKFNKAKEYADDKVQLANQTYELVDEYIQKLDSELTRFEEEMQDRASSTSRYEEESLPKCGRKNNDKEINYTTSEENTYKTSKKKQIKKRVAKTSGTSGGWLPVKIKTSSVSAVSNPINPTNSVASVVVETRTDVGAGIVQSPEVIDMPVDPNEPTYCLCTQVSYAKMIGCDNPDCPVEWFHFTCVKLIIKPKGKWFCPICLKNKKKK</sequence>
<dbReference type="InterPro" id="IPR028651">
    <property type="entry name" value="ING_fam"/>
</dbReference>
<feature type="region of interest" description="Disordered" evidence="12">
    <location>
        <begin position="112"/>
        <end position="136"/>
    </location>
</feature>
<keyword evidence="6 11" id="KW-0156">Chromatin regulator</keyword>
<dbReference type="GO" id="GO:0005634">
    <property type="term" value="C:nucleus"/>
    <property type="evidence" value="ECO:0007669"/>
    <property type="project" value="UniProtKB-SubCell"/>
</dbReference>
<evidence type="ECO:0000313" key="15">
    <source>
        <dbReference type="Proteomes" id="UP001154329"/>
    </source>
</evidence>
<feature type="binding site" evidence="9">
    <location>
        <position position="245"/>
    </location>
    <ligand>
        <name>Zn(2+)</name>
        <dbReference type="ChEBI" id="CHEBI:29105"/>
        <label>2</label>
    </ligand>
</feature>
<dbReference type="CDD" id="cd16859">
    <property type="entry name" value="ING_ING4_5"/>
    <property type="match status" value="1"/>
</dbReference>